<proteinExistence type="inferred from homology"/>
<gene>
    <name evidence="9" type="primary">MDM12</name>
    <name evidence="12" type="ORF">HYPSUDRAFT_136556</name>
</gene>
<evidence type="ECO:0000256" key="5">
    <source>
        <dbReference type="ARBA" id="ARBA00023055"/>
    </source>
</evidence>
<dbReference type="OMA" id="AAWPSWI"/>
<evidence type="ECO:0000256" key="6">
    <source>
        <dbReference type="ARBA" id="ARBA00023121"/>
    </source>
</evidence>
<evidence type="ECO:0000256" key="4">
    <source>
        <dbReference type="ARBA" id="ARBA00022824"/>
    </source>
</evidence>
<dbReference type="HAMAP" id="MF_03104">
    <property type="entry name" value="Mdm12"/>
    <property type="match status" value="1"/>
</dbReference>
<dbReference type="GO" id="GO:0008289">
    <property type="term" value="F:lipid binding"/>
    <property type="evidence" value="ECO:0007669"/>
    <property type="project" value="UniProtKB-KW"/>
</dbReference>
<dbReference type="InterPro" id="IPR027532">
    <property type="entry name" value="Mdm12"/>
</dbReference>
<dbReference type="Pfam" id="PF26544">
    <property type="entry name" value="Mdm12"/>
    <property type="match status" value="2"/>
</dbReference>
<dbReference type="PANTHER" id="PTHR28204">
    <property type="entry name" value="MITOCHONDRIAL DISTRIBUTION AND MORPHOLOGY PROTEIN 12"/>
    <property type="match status" value="1"/>
</dbReference>
<dbReference type="OrthoDB" id="3356905at2759"/>
<keyword evidence="8 9" id="KW-0472">Membrane</keyword>
<organism evidence="12 13">
    <name type="scientific">Hypholoma sublateritium (strain FD-334 SS-4)</name>
    <dbReference type="NCBI Taxonomy" id="945553"/>
    <lineage>
        <taxon>Eukaryota</taxon>
        <taxon>Fungi</taxon>
        <taxon>Dikarya</taxon>
        <taxon>Basidiomycota</taxon>
        <taxon>Agaricomycotina</taxon>
        <taxon>Agaricomycetes</taxon>
        <taxon>Agaricomycetidae</taxon>
        <taxon>Agaricales</taxon>
        <taxon>Agaricineae</taxon>
        <taxon>Strophariaceae</taxon>
        <taxon>Hypholoma</taxon>
    </lineage>
</organism>
<reference evidence="13" key="1">
    <citation type="submission" date="2014-04" db="EMBL/GenBank/DDBJ databases">
        <title>Evolutionary Origins and Diversification of the Mycorrhizal Mutualists.</title>
        <authorList>
            <consortium name="DOE Joint Genome Institute"/>
            <consortium name="Mycorrhizal Genomics Consortium"/>
            <person name="Kohler A."/>
            <person name="Kuo A."/>
            <person name="Nagy L.G."/>
            <person name="Floudas D."/>
            <person name="Copeland A."/>
            <person name="Barry K.W."/>
            <person name="Cichocki N."/>
            <person name="Veneault-Fourrey C."/>
            <person name="LaButti K."/>
            <person name="Lindquist E.A."/>
            <person name="Lipzen A."/>
            <person name="Lundell T."/>
            <person name="Morin E."/>
            <person name="Murat C."/>
            <person name="Riley R."/>
            <person name="Ohm R."/>
            <person name="Sun H."/>
            <person name="Tunlid A."/>
            <person name="Henrissat B."/>
            <person name="Grigoriev I.V."/>
            <person name="Hibbett D.S."/>
            <person name="Martin F."/>
        </authorList>
    </citation>
    <scope>NUCLEOTIDE SEQUENCE [LARGE SCALE GENOMIC DNA]</scope>
    <source>
        <strain evidence="13">FD-334 SS-4</strain>
    </source>
</reference>
<evidence type="ECO:0000256" key="9">
    <source>
        <dbReference type="HAMAP-Rule" id="MF_03104"/>
    </source>
</evidence>
<comment type="function">
    <text evidence="9">Component of the ERMES/MDM complex, which serves as a molecular tether to connect the endoplasmic reticulum (ER) and mitochondria. Components of this complex are involved in the control of mitochondrial shape and protein biogenesis, and function in nonvesicular lipid trafficking between the ER and mitochondria. MDM12 is required for the interaction of the ER-resident membrane protein MMM1 and the outer mitochondrial membrane-resident beta-barrel protein MDM10. The MDM12-MMM1 subcomplex functions in the major beta-barrel assembly pathway that is responsible for biogenesis of all mitochondrial outer membrane beta-barrel proteins, and acts in a late step after the SAM complex. The MDM10-MDM12-MMM1 subcomplex further acts in the TOM40-specific pathway after the action of the MDM12-MMM1 complex. Essential for establishing and maintaining the structure of mitochondria and maintenance of mtDNA nucleoids.</text>
</comment>
<dbReference type="GO" id="GO:0032865">
    <property type="term" value="C:ERMES complex"/>
    <property type="evidence" value="ECO:0007669"/>
    <property type="project" value="UniProtKB-UniRule"/>
</dbReference>
<evidence type="ECO:0000313" key="13">
    <source>
        <dbReference type="Proteomes" id="UP000054270"/>
    </source>
</evidence>
<keyword evidence="5" id="KW-0445">Lipid transport</keyword>
<dbReference type="STRING" id="945553.A0A0D2PY13"/>
<evidence type="ECO:0000256" key="2">
    <source>
        <dbReference type="ARBA" id="ARBA00022448"/>
    </source>
</evidence>
<evidence type="ECO:0000256" key="7">
    <source>
        <dbReference type="ARBA" id="ARBA00023128"/>
    </source>
</evidence>
<dbReference type="GO" id="GO:0005789">
    <property type="term" value="C:endoplasmic reticulum membrane"/>
    <property type="evidence" value="ECO:0007669"/>
    <property type="project" value="UniProtKB-SubCell"/>
</dbReference>
<protein>
    <recommendedName>
        <fullName evidence="9">Mitochondrial distribution and morphology protein 12</fullName>
    </recommendedName>
    <alternativeName>
        <fullName evidence="9">Mitochondrial inheritance component MDM12</fullName>
    </alternativeName>
</protein>
<evidence type="ECO:0000256" key="8">
    <source>
        <dbReference type="ARBA" id="ARBA00023136"/>
    </source>
</evidence>
<dbReference type="CDD" id="cd21672">
    <property type="entry name" value="SMP_Mdm12"/>
    <property type="match status" value="1"/>
</dbReference>
<keyword evidence="6" id="KW-0446">Lipid-binding</keyword>
<feature type="region of interest" description="Disordered" evidence="10">
    <location>
        <begin position="238"/>
        <end position="258"/>
    </location>
</feature>
<dbReference type="InterPro" id="IPR031468">
    <property type="entry name" value="SMP_LBD"/>
</dbReference>
<dbReference type="PROSITE" id="PS51847">
    <property type="entry name" value="SMP"/>
    <property type="match status" value="1"/>
</dbReference>
<dbReference type="Proteomes" id="UP000054270">
    <property type="component" value="Unassembled WGS sequence"/>
</dbReference>
<evidence type="ECO:0000256" key="10">
    <source>
        <dbReference type="SAM" id="MobiDB-lite"/>
    </source>
</evidence>
<accession>A0A0D2PY13</accession>
<dbReference type="GO" id="GO:1990456">
    <property type="term" value="P:mitochondrion-endoplasmic reticulum membrane tethering"/>
    <property type="evidence" value="ECO:0007669"/>
    <property type="project" value="TreeGrafter"/>
</dbReference>
<evidence type="ECO:0000256" key="1">
    <source>
        <dbReference type="ARBA" id="ARBA00004370"/>
    </source>
</evidence>
<dbReference type="AlphaFoldDB" id="A0A0D2PY13"/>
<dbReference type="PANTHER" id="PTHR28204:SF1">
    <property type="entry name" value="MITOCHONDRIAL DISTRIBUTION AND MORPHOLOGY PROTEIN 12"/>
    <property type="match status" value="1"/>
</dbReference>
<dbReference type="EMBL" id="KN817538">
    <property type="protein sequence ID" value="KJA24300.1"/>
    <property type="molecule type" value="Genomic_DNA"/>
</dbReference>
<dbReference type="GO" id="GO:0045040">
    <property type="term" value="P:protein insertion into mitochondrial outer membrane"/>
    <property type="evidence" value="ECO:0007669"/>
    <property type="project" value="UniProtKB-UniRule"/>
</dbReference>
<keyword evidence="4 9" id="KW-0256">Endoplasmic reticulum</keyword>
<keyword evidence="7 9" id="KW-0496">Mitochondrion</keyword>
<comment type="similarity">
    <text evidence="9">Belongs to the MDM12 family.</text>
</comment>
<evidence type="ECO:0000259" key="11">
    <source>
        <dbReference type="PROSITE" id="PS51847"/>
    </source>
</evidence>
<sequence>MSIDLEWIKLDATLASYLVDVLNRQLGNAERPSFIGPIEVTSLEFGSVAPDVELVDLRDIYRDFLEDDDSESERDPVKVTEGPEDDDGFEWVSRRAVSREESLAYQHLPPHVRYGRGGPTDLYASMPTLGSPVCEKAPSPPPAPEPAPNPHPNLQLHLHINWPSDLRITLTTSLLINYPSPMFMSLPIKLSVTGLVFNGEVAIAYEGERKRIHLCILDDLDPYGPAGDRPKRESEVITHPELDDESPPTGIPSRPSKPLPVGQRLLPSIYIESEIGQADKHVLKNVTRIERFIQDVIRKTVEEELVFPNFHTLVMGDP</sequence>
<feature type="domain" description="SMP-LTD" evidence="11">
    <location>
        <begin position="1"/>
        <end position="316"/>
    </location>
</feature>
<comment type="subunit">
    <text evidence="9">Component of the ER-mitochondria encounter structure (ERMES) or MDM complex, composed of MMM1, MDM10, MDM12 and MDM34. A MMM1 homodimer associates with one molecule of MDM12 on each side in a pairwise head-to-tail manner, and the SMP-LTD domains of MMM1 and MDM12 generate a continuous hydrophobic tunnel for phospholipid trafficking.</text>
</comment>
<feature type="region of interest" description="Disordered" evidence="10">
    <location>
        <begin position="66"/>
        <end position="88"/>
    </location>
</feature>
<keyword evidence="3 9" id="KW-1000">Mitochondrion outer membrane</keyword>
<name>A0A0D2PY13_HYPSF</name>
<evidence type="ECO:0000313" key="12">
    <source>
        <dbReference type="EMBL" id="KJA24300.1"/>
    </source>
</evidence>
<evidence type="ECO:0000256" key="3">
    <source>
        <dbReference type="ARBA" id="ARBA00022787"/>
    </source>
</evidence>
<keyword evidence="2" id="KW-0813">Transport</keyword>
<keyword evidence="13" id="KW-1185">Reference proteome</keyword>
<dbReference type="GO" id="GO:0015914">
    <property type="term" value="P:phospholipid transport"/>
    <property type="evidence" value="ECO:0007669"/>
    <property type="project" value="TreeGrafter"/>
</dbReference>
<comment type="subcellular location">
    <subcellularLocation>
        <location evidence="1">Membrane</location>
    </subcellularLocation>
    <subcellularLocation>
        <location evidence="9">Mitochondrion outer membrane</location>
        <topology evidence="9">Peripheral membrane protein</topology>
        <orientation evidence="9">Cytoplasmic side</orientation>
    </subcellularLocation>
    <subcellularLocation>
        <location evidence="9">Endoplasmic reticulum membrane</location>
        <topology evidence="9">Peripheral membrane protein</topology>
        <orientation evidence="9">Cytoplasmic side</orientation>
    </subcellularLocation>
    <text evidence="9">The ERMES/MDM complex localizes to a few discrete foci (around 10 per single cell), that represent mitochondria-endoplasmic reticulum junctions. These foci are often found next to mtDNA nucleoids.</text>
</comment>